<dbReference type="Proteomes" id="UP000267096">
    <property type="component" value="Unassembled WGS sequence"/>
</dbReference>
<feature type="chain" id="PRO_5043120930" evidence="1">
    <location>
        <begin position="16"/>
        <end position="60"/>
    </location>
</feature>
<feature type="signal peptide" evidence="1">
    <location>
        <begin position="1"/>
        <end position="15"/>
    </location>
</feature>
<dbReference type="OrthoDB" id="5877732at2759"/>
<organism evidence="5">
    <name type="scientific">Anisakis simplex</name>
    <name type="common">Herring worm</name>
    <dbReference type="NCBI Taxonomy" id="6269"/>
    <lineage>
        <taxon>Eukaryota</taxon>
        <taxon>Metazoa</taxon>
        <taxon>Ecdysozoa</taxon>
        <taxon>Nematoda</taxon>
        <taxon>Chromadorea</taxon>
        <taxon>Rhabditida</taxon>
        <taxon>Spirurina</taxon>
        <taxon>Ascaridomorpha</taxon>
        <taxon>Ascaridoidea</taxon>
        <taxon>Anisakidae</taxon>
        <taxon>Anisakis</taxon>
        <taxon>Anisakis simplex complex</taxon>
    </lineage>
</organism>
<evidence type="ECO:0000313" key="3">
    <source>
        <dbReference type="EMBL" id="VDK37040.1"/>
    </source>
</evidence>
<keyword evidence="1" id="KW-0732">Signal</keyword>
<dbReference type="InterPro" id="IPR001304">
    <property type="entry name" value="C-type_lectin-like"/>
</dbReference>
<dbReference type="CDD" id="cd00037">
    <property type="entry name" value="CLECT"/>
    <property type="match status" value="1"/>
</dbReference>
<protein>
    <submittedName>
        <fullName evidence="5">C-type lectin domain-containing protein</fullName>
    </submittedName>
</protein>
<dbReference type="WBParaSite" id="ASIM_0000938901-mRNA-1">
    <property type="protein sequence ID" value="ASIM_0000938901-mRNA-1"/>
    <property type="gene ID" value="ASIM_0000938901"/>
</dbReference>
<proteinExistence type="predicted"/>
<dbReference type="SUPFAM" id="SSF56436">
    <property type="entry name" value="C-type lectin-like"/>
    <property type="match status" value="1"/>
</dbReference>
<feature type="domain" description="C-type lectin" evidence="2">
    <location>
        <begin position="1"/>
        <end position="55"/>
    </location>
</feature>
<keyword evidence="4" id="KW-1185">Reference proteome</keyword>
<accession>A0A0M3JNZ6</accession>
<evidence type="ECO:0000313" key="4">
    <source>
        <dbReference type="Proteomes" id="UP000267096"/>
    </source>
</evidence>
<dbReference type="EMBL" id="UYRR01026894">
    <property type="protein sequence ID" value="VDK37040.1"/>
    <property type="molecule type" value="Genomic_DNA"/>
</dbReference>
<evidence type="ECO:0000259" key="2">
    <source>
        <dbReference type="PROSITE" id="PS50041"/>
    </source>
</evidence>
<name>A0A0M3JNZ6_ANISI</name>
<dbReference type="InterPro" id="IPR016187">
    <property type="entry name" value="CTDL_fold"/>
</dbReference>
<dbReference type="InterPro" id="IPR016186">
    <property type="entry name" value="C-type_lectin-like/link_sf"/>
</dbReference>
<sequence length="60" mass="6871">MLWVNSLAVMSGLKAYWMGATRISAQGPQRDDWKWTNGQPVKYFNWRTGQPNACCGYDVD</sequence>
<dbReference type="Gene3D" id="3.10.100.10">
    <property type="entry name" value="Mannose-Binding Protein A, subunit A"/>
    <property type="match status" value="1"/>
</dbReference>
<reference evidence="3 4" key="2">
    <citation type="submission" date="2018-11" db="EMBL/GenBank/DDBJ databases">
        <authorList>
            <consortium name="Pathogen Informatics"/>
        </authorList>
    </citation>
    <scope>NUCLEOTIDE SEQUENCE [LARGE SCALE GENOMIC DNA]</scope>
</reference>
<gene>
    <name evidence="3" type="ORF">ASIM_LOCUS9133</name>
</gene>
<dbReference type="AlphaFoldDB" id="A0A0M3JNZ6"/>
<evidence type="ECO:0000256" key="1">
    <source>
        <dbReference type="SAM" id="SignalP"/>
    </source>
</evidence>
<dbReference type="PROSITE" id="PS50041">
    <property type="entry name" value="C_TYPE_LECTIN_2"/>
    <property type="match status" value="1"/>
</dbReference>
<evidence type="ECO:0000313" key="5">
    <source>
        <dbReference type="WBParaSite" id="ASIM_0000938901-mRNA-1"/>
    </source>
</evidence>
<reference evidence="5" key="1">
    <citation type="submission" date="2017-02" db="UniProtKB">
        <authorList>
            <consortium name="WormBaseParasite"/>
        </authorList>
    </citation>
    <scope>IDENTIFICATION</scope>
</reference>